<evidence type="ECO:0000256" key="5">
    <source>
        <dbReference type="ARBA" id="ARBA00022989"/>
    </source>
</evidence>
<dbReference type="PANTHER" id="PTHR30043:SF8">
    <property type="entry name" value="ABC TRANSPORTER, PERMEASE PROTEIN CC0363, PUTATIVE-RELATED"/>
    <property type="match status" value="1"/>
</dbReference>
<gene>
    <name evidence="9" type="ORF">GZ22_14740</name>
    <name evidence="10" type="ORF">SAMN04489762_2099</name>
</gene>
<feature type="transmembrane region" description="Helical" evidence="7">
    <location>
        <begin position="20"/>
        <end position="38"/>
    </location>
</feature>
<dbReference type="AlphaFoldDB" id="A0A075LM02"/>
<dbReference type="Proteomes" id="UP000027980">
    <property type="component" value="Chromosome"/>
</dbReference>
<keyword evidence="3 7" id="KW-0813">Transport</keyword>
<evidence type="ECO:0000256" key="4">
    <source>
        <dbReference type="ARBA" id="ARBA00022692"/>
    </source>
</evidence>
<feature type="transmembrane region" description="Helical" evidence="7">
    <location>
        <begin position="111"/>
        <end position="128"/>
    </location>
</feature>
<feature type="transmembrane region" description="Helical" evidence="7">
    <location>
        <begin position="82"/>
        <end position="104"/>
    </location>
</feature>
<dbReference type="GO" id="GO:0005886">
    <property type="term" value="C:plasma membrane"/>
    <property type="evidence" value="ECO:0007669"/>
    <property type="project" value="UniProtKB-SubCell"/>
</dbReference>
<comment type="similarity">
    <text evidence="7">Belongs to the binding-protein-dependent transport system permease family.</text>
</comment>
<evidence type="ECO:0000256" key="1">
    <source>
        <dbReference type="ARBA" id="ARBA00004141"/>
    </source>
</evidence>
<keyword evidence="5 7" id="KW-1133">Transmembrane helix</keyword>
<evidence type="ECO:0000256" key="6">
    <source>
        <dbReference type="ARBA" id="ARBA00023136"/>
    </source>
</evidence>
<evidence type="ECO:0000256" key="7">
    <source>
        <dbReference type="RuleBase" id="RU363032"/>
    </source>
</evidence>
<evidence type="ECO:0000313" key="9">
    <source>
        <dbReference type="EMBL" id="AIF67770.1"/>
    </source>
</evidence>
<dbReference type="GO" id="GO:0015416">
    <property type="term" value="F:ABC-type phosphonate transporter activity"/>
    <property type="evidence" value="ECO:0007669"/>
    <property type="project" value="InterPro"/>
</dbReference>
<feature type="transmembrane region" description="Helical" evidence="7">
    <location>
        <begin position="244"/>
        <end position="265"/>
    </location>
</feature>
<name>A0A075LM02_9BACI</name>
<evidence type="ECO:0000313" key="10">
    <source>
        <dbReference type="EMBL" id="SEN37990.1"/>
    </source>
</evidence>
<accession>A0AAX2EG39</accession>
<dbReference type="InterPro" id="IPR035906">
    <property type="entry name" value="MetI-like_sf"/>
</dbReference>
<proteinExistence type="inferred from homology"/>
<dbReference type="Pfam" id="PF00528">
    <property type="entry name" value="BPD_transp_1"/>
    <property type="match status" value="1"/>
</dbReference>
<dbReference type="RefSeq" id="WP_038563847.1">
    <property type="nucleotide sequence ID" value="NZ_CP008876.1"/>
</dbReference>
<evidence type="ECO:0000256" key="2">
    <source>
        <dbReference type="ARBA" id="ARBA00004196"/>
    </source>
</evidence>
<keyword evidence="6 7" id="KW-0472">Membrane</keyword>
<accession>A0A075LM02</accession>
<dbReference type="GeneID" id="34222303"/>
<evidence type="ECO:0000313" key="12">
    <source>
        <dbReference type="Proteomes" id="UP000199735"/>
    </source>
</evidence>
<protein>
    <submittedName>
        <fullName evidence="9">Phosphate ABC transporter permease</fullName>
    </submittedName>
    <submittedName>
        <fullName evidence="10">Phosphonate transport system permease protein</fullName>
    </submittedName>
</protein>
<sequence>MSQLPTHTVDKPKGRGKKVFNRVLILVILAAIYVWAFAGVEEFEIKETAGQISKAIFDGIIHPDWAFVNEEEGLIFGLIDTLAISILGTFISAILTIPFGFWAASRRDKSGFFVTGLGRFVLSFIRVFPEVVLAIIFIKAVGPGSFAGVLALGLHSIGMLGKLFAEEVEAIDHGPREALIATGANRIQVLVYSVLPQVLPGFISYTLYRFELNVRGASILGIIGAGGIGAPLIFALTSRNWPRVGVILLGIIVLVSAIDLISGYLRKKIV</sequence>
<reference evidence="10 12" key="2">
    <citation type="submission" date="2016-10" db="EMBL/GenBank/DDBJ databases">
        <authorList>
            <person name="Varghese N."/>
            <person name="Submissions S."/>
        </authorList>
    </citation>
    <scope>NUCLEOTIDE SEQUENCE [LARGE SCALE GENOMIC DNA]</scope>
    <source>
        <strain evidence="10 12">DSM 21619</strain>
    </source>
</reference>
<dbReference type="EMBL" id="FOCD01000002">
    <property type="protein sequence ID" value="SEN37990.1"/>
    <property type="molecule type" value="Genomic_DNA"/>
</dbReference>
<feature type="domain" description="ABC transmembrane type-1" evidence="8">
    <location>
        <begin position="78"/>
        <end position="262"/>
    </location>
</feature>
<dbReference type="HOGENOM" id="CLU_064254_1_0_9"/>
<dbReference type="KEGG" id="tap:GZ22_14740"/>
<comment type="subcellular location">
    <subcellularLocation>
        <location evidence="2">Cell envelope</location>
    </subcellularLocation>
    <subcellularLocation>
        <location evidence="7">Cell membrane</location>
        <topology evidence="7">Multi-pass membrane protein</topology>
    </subcellularLocation>
    <subcellularLocation>
        <location evidence="1">Membrane</location>
        <topology evidence="1">Multi-pass membrane protein</topology>
    </subcellularLocation>
</comment>
<dbReference type="GO" id="GO:0030313">
    <property type="term" value="C:cell envelope"/>
    <property type="evidence" value="ECO:0007669"/>
    <property type="project" value="UniProtKB-SubCell"/>
</dbReference>
<evidence type="ECO:0000256" key="3">
    <source>
        <dbReference type="ARBA" id="ARBA00022448"/>
    </source>
</evidence>
<dbReference type="PROSITE" id="PS50928">
    <property type="entry name" value="ABC_TM1"/>
    <property type="match status" value="1"/>
</dbReference>
<feature type="transmembrane region" description="Helical" evidence="7">
    <location>
        <begin position="217"/>
        <end position="238"/>
    </location>
</feature>
<reference evidence="9 11" key="1">
    <citation type="submission" date="2014-07" db="EMBL/GenBank/DDBJ databases">
        <title>Complete genome sequence of a moderately halophilic bacterium Terribacillus aidingensis MP602, isolated from Cryptomeria fortunei in Tianmu mountain in China.</title>
        <authorList>
            <person name="Wang Y."/>
            <person name="Lu P."/>
            <person name="Zhang L."/>
        </authorList>
    </citation>
    <scope>NUCLEOTIDE SEQUENCE [LARGE SCALE GENOMIC DNA]</scope>
    <source>
        <strain evidence="9 11">MP602</strain>
    </source>
</reference>
<dbReference type="InterPro" id="IPR005769">
    <property type="entry name" value="PhnE/PtxC"/>
</dbReference>
<dbReference type="EMBL" id="CP008876">
    <property type="protein sequence ID" value="AIF67770.1"/>
    <property type="molecule type" value="Genomic_DNA"/>
</dbReference>
<dbReference type="InterPro" id="IPR000515">
    <property type="entry name" value="MetI-like"/>
</dbReference>
<keyword evidence="4 7" id="KW-0812">Transmembrane</keyword>
<dbReference type="CDD" id="cd06261">
    <property type="entry name" value="TM_PBP2"/>
    <property type="match status" value="1"/>
</dbReference>
<dbReference type="Proteomes" id="UP000199735">
    <property type="component" value="Unassembled WGS sequence"/>
</dbReference>
<evidence type="ECO:0000313" key="11">
    <source>
        <dbReference type="Proteomes" id="UP000027980"/>
    </source>
</evidence>
<dbReference type="OrthoDB" id="8557224at2"/>
<dbReference type="PANTHER" id="PTHR30043">
    <property type="entry name" value="PHOSPHONATES TRANSPORT SYSTEM PERMEASE PROTEIN"/>
    <property type="match status" value="1"/>
</dbReference>
<organism evidence="9 11">
    <name type="scientific">Terribacillus saccharophilus</name>
    <dbReference type="NCBI Taxonomy" id="361277"/>
    <lineage>
        <taxon>Bacteria</taxon>
        <taxon>Bacillati</taxon>
        <taxon>Bacillota</taxon>
        <taxon>Bacilli</taxon>
        <taxon>Bacillales</taxon>
        <taxon>Bacillaceae</taxon>
        <taxon>Terribacillus</taxon>
    </lineage>
</organism>
<dbReference type="NCBIfam" id="TIGR01097">
    <property type="entry name" value="PhnE"/>
    <property type="match status" value="1"/>
</dbReference>
<dbReference type="Gene3D" id="1.10.3720.10">
    <property type="entry name" value="MetI-like"/>
    <property type="match status" value="1"/>
</dbReference>
<evidence type="ECO:0000259" key="8">
    <source>
        <dbReference type="PROSITE" id="PS50928"/>
    </source>
</evidence>
<feature type="transmembrane region" description="Helical" evidence="7">
    <location>
        <begin position="134"/>
        <end position="154"/>
    </location>
</feature>
<dbReference type="SUPFAM" id="SSF161098">
    <property type="entry name" value="MetI-like"/>
    <property type="match status" value="1"/>
</dbReference>